<dbReference type="EMBL" id="BONO01000003">
    <property type="protein sequence ID" value="GIG35269.1"/>
    <property type="molecule type" value="Genomic_DNA"/>
</dbReference>
<dbReference type="InterPro" id="IPR003812">
    <property type="entry name" value="Fido"/>
</dbReference>
<dbReference type="AlphaFoldDB" id="A0A919PAA3"/>
<dbReference type="Pfam" id="PF02661">
    <property type="entry name" value="Fic"/>
    <property type="match status" value="1"/>
</dbReference>
<sequence>MPTFLGPEDLVAIARAVLGGRPALRDAGALVAAAGQPAATWDGVALYPSLDDQAAALLVSVVSNHPFVDGNERVGWVGVRLFSALNGHRLAMPEDDAVALVLAVADGSARDVPLVAGSLSRHRRATV</sequence>
<gene>
    <name evidence="2" type="ORF">Cpa01nite_06500</name>
</gene>
<keyword evidence="3" id="KW-1185">Reference proteome</keyword>
<evidence type="ECO:0000313" key="3">
    <source>
        <dbReference type="Proteomes" id="UP000642125"/>
    </source>
</evidence>
<organism evidence="2 3">
    <name type="scientific">Cellulomonas pakistanensis</name>
    <dbReference type="NCBI Taxonomy" id="992287"/>
    <lineage>
        <taxon>Bacteria</taxon>
        <taxon>Bacillati</taxon>
        <taxon>Actinomycetota</taxon>
        <taxon>Actinomycetes</taxon>
        <taxon>Micrococcales</taxon>
        <taxon>Cellulomonadaceae</taxon>
        <taxon>Cellulomonas</taxon>
    </lineage>
</organism>
<feature type="domain" description="Fido" evidence="1">
    <location>
        <begin position="5"/>
        <end position="121"/>
    </location>
</feature>
<accession>A0A919PAA3</accession>
<dbReference type="Gene3D" id="1.20.120.1870">
    <property type="entry name" value="Fic/DOC protein, Fido domain"/>
    <property type="match status" value="1"/>
</dbReference>
<dbReference type="PROSITE" id="PS51459">
    <property type="entry name" value="FIDO"/>
    <property type="match status" value="1"/>
</dbReference>
<dbReference type="RefSeq" id="WP_203667324.1">
    <property type="nucleotide sequence ID" value="NZ_BONO01000003.1"/>
</dbReference>
<dbReference type="InterPro" id="IPR053737">
    <property type="entry name" value="Type_II_TA_Toxin"/>
</dbReference>
<reference evidence="2" key="1">
    <citation type="submission" date="2021-01" db="EMBL/GenBank/DDBJ databases">
        <title>Whole genome shotgun sequence of Cellulomonas pakistanensis NBRC 110800.</title>
        <authorList>
            <person name="Komaki H."/>
            <person name="Tamura T."/>
        </authorList>
    </citation>
    <scope>NUCLEOTIDE SEQUENCE</scope>
    <source>
        <strain evidence="2">NBRC 110800</strain>
    </source>
</reference>
<dbReference type="InterPro" id="IPR036597">
    <property type="entry name" value="Fido-like_dom_sf"/>
</dbReference>
<evidence type="ECO:0000259" key="1">
    <source>
        <dbReference type="PROSITE" id="PS51459"/>
    </source>
</evidence>
<proteinExistence type="predicted"/>
<dbReference type="Proteomes" id="UP000642125">
    <property type="component" value="Unassembled WGS sequence"/>
</dbReference>
<evidence type="ECO:0000313" key="2">
    <source>
        <dbReference type="EMBL" id="GIG35269.1"/>
    </source>
</evidence>
<comment type="caution">
    <text evidence="2">The sequence shown here is derived from an EMBL/GenBank/DDBJ whole genome shotgun (WGS) entry which is preliminary data.</text>
</comment>
<protein>
    <recommendedName>
        <fullName evidence="1">Fido domain-containing protein</fullName>
    </recommendedName>
</protein>
<dbReference type="SUPFAM" id="SSF140931">
    <property type="entry name" value="Fic-like"/>
    <property type="match status" value="1"/>
</dbReference>
<name>A0A919PAA3_9CELL</name>